<evidence type="ECO:0000256" key="13">
    <source>
        <dbReference type="ARBA" id="ARBA00025707"/>
    </source>
</evidence>
<dbReference type="SMART" id="SM00563">
    <property type="entry name" value="PlsC"/>
    <property type="match status" value="2"/>
</dbReference>
<keyword evidence="11" id="KW-1208">Phospholipid metabolism</keyword>
<reference evidence="17" key="1">
    <citation type="submission" date="2022-11" db="UniProtKB">
        <authorList>
            <consortium name="WormBaseParasite"/>
        </authorList>
    </citation>
    <scope>IDENTIFICATION</scope>
</reference>
<evidence type="ECO:0000256" key="14">
    <source>
        <dbReference type="SAM" id="MobiDB-lite"/>
    </source>
</evidence>
<evidence type="ECO:0000256" key="8">
    <source>
        <dbReference type="ARBA" id="ARBA00023098"/>
    </source>
</evidence>
<organism evidence="16 17">
    <name type="scientific">Meloidogyne floridensis</name>
    <dbReference type="NCBI Taxonomy" id="298350"/>
    <lineage>
        <taxon>Eukaryota</taxon>
        <taxon>Metazoa</taxon>
        <taxon>Ecdysozoa</taxon>
        <taxon>Nematoda</taxon>
        <taxon>Chromadorea</taxon>
        <taxon>Rhabditida</taxon>
        <taxon>Tylenchina</taxon>
        <taxon>Tylenchomorpha</taxon>
        <taxon>Tylenchoidea</taxon>
        <taxon>Meloidogynidae</taxon>
        <taxon>Meloidogyninae</taxon>
        <taxon>Meloidogyne</taxon>
    </lineage>
</organism>
<dbReference type="InterPro" id="IPR045252">
    <property type="entry name" value="LPCAT1-like"/>
</dbReference>
<keyword evidence="7" id="KW-1133">Transmembrane helix</keyword>
<evidence type="ECO:0000256" key="11">
    <source>
        <dbReference type="ARBA" id="ARBA00023264"/>
    </source>
</evidence>
<comment type="pathway">
    <text evidence="13">Phospholipid metabolism.</text>
</comment>
<keyword evidence="16" id="KW-1185">Reference proteome</keyword>
<dbReference type="Pfam" id="PF01553">
    <property type="entry name" value="Acyltransferase"/>
    <property type="match status" value="2"/>
</dbReference>
<keyword evidence="9" id="KW-0472">Membrane</keyword>
<sequence length="715" mass="81389">MAKLEKETTNPTTFNIETTPEKNFEQNSSQESSSKESTPATTPQDSDKFYGIIKRKWSRNIENKLVEHVGNSTVHPLAQKVAKRIDHFEEILLQHRSGKALVKGDYPGVPTFSNEGNEINDAEYATIKVLAADTLAFITSGIEAIIEDDVTQRFEAAQLPTWNFLSRSRGGLRVRLRSCFYQLSMLMCMRMCMRAFSTIITFHGEENKPKNGISVANHTSPIDVMILSTDNCYAMVGQRHDGFLGLIEKALDRGAHHIWFERAESKDRHAVAKKLQEHVKDPTKMPILIFPEGTCINNTSVMLFKKGSFEVSSVVHPIALKYDSRLGDPFWNSHRQGYLSYLLGMMTSWALICDVWYLPPMHRLEGETSISFARRCQRTIAQKGGLVDLGWDGNLKRTKVPERLRDEQKELFYQYLVQTTPICECGRASNEQIESIQRGSPLIMCMRAFSTIITFHGEENKPKNGISVANHTSPIDVMILSTDNCYAMVGQRHDGFLGLIEKALDRGAHHIWFERAESKDRHAVAKKLQEHVKDPTKMPILIFPEGTCINNTSVMLFKKGSFEVSSVVHPIALKYDSRLGDPFWNSHRQGYLSYLLGMMTSWALICDVWYLPPMHRLEGETSISFARRCQRIIAQKGGLVDLGWDGNLKRTKVPERLRDEQKELFYQYLVQTTPICECGRASNEQIESIQRGIHPEVFNNNEQKTNIEVENETNS</sequence>
<evidence type="ECO:0000256" key="2">
    <source>
        <dbReference type="ARBA" id="ARBA00005189"/>
    </source>
</evidence>
<evidence type="ECO:0000256" key="4">
    <source>
        <dbReference type="ARBA" id="ARBA00022516"/>
    </source>
</evidence>
<dbReference type="GO" id="GO:0019432">
    <property type="term" value="P:triglyceride biosynthetic process"/>
    <property type="evidence" value="ECO:0007669"/>
    <property type="project" value="TreeGrafter"/>
</dbReference>
<keyword evidence="10" id="KW-0594">Phospholipid biosynthesis</keyword>
<comment type="subcellular location">
    <subcellularLocation>
        <location evidence="1">Membrane</location>
    </subcellularLocation>
</comment>
<evidence type="ECO:0000256" key="10">
    <source>
        <dbReference type="ARBA" id="ARBA00023209"/>
    </source>
</evidence>
<evidence type="ECO:0000259" key="15">
    <source>
        <dbReference type="SMART" id="SM00563"/>
    </source>
</evidence>
<dbReference type="AlphaFoldDB" id="A0A915P9T6"/>
<evidence type="ECO:0000256" key="12">
    <source>
        <dbReference type="ARBA" id="ARBA00023315"/>
    </source>
</evidence>
<evidence type="ECO:0000256" key="6">
    <source>
        <dbReference type="ARBA" id="ARBA00022692"/>
    </source>
</evidence>
<name>A0A915P9T6_9BILA</name>
<evidence type="ECO:0000313" key="17">
    <source>
        <dbReference type="WBParaSite" id="scf7180000424161.g12484"/>
    </source>
</evidence>
<feature type="compositionally biased region" description="Low complexity" evidence="14">
    <location>
        <begin position="25"/>
        <end position="37"/>
    </location>
</feature>
<keyword evidence="6" id="KW-0812">Transmembrane</keyword>
<keyword evidence="4" id="KW-0444">Lipid biosynthesis</keyword>
<evidence type="ECO:0000256" key="5">
    <source>
        <dbReference type="ARBA" id="ARBA00022679"/>
    </source>
</evidence>
<comment type="similarity">
    <text evidence="3">Belongs to the 1-acyl-sn-glycerol-3-phosphate acyltransferase family.</text>
</comment>
<dbReference type="InterPro" id="IPR002123">
    <property type="entry name" value="Plipid/glycerol_acylTrfase"/>
</dbReference>
<feature type="region of interest" description="Disordered" evidence="14">
    <location>
        <begin position="1"/>
        <end position="46"/>
    </location>
</feature>
<dbReference type="SUPFAM" id="SSF69593">
    <property type="entry name" value="Glycerol-3-phosphate (1)-acyltransferase"/>
    <property type="match status" value="2"/>
</dbReference>
<feature type="domain" description="Phospholipid/glycerol acyltransferase" evidence="15">
    <location>
        <begin position="212"/>
        <end position="323"/>
    </location>
</feature>
<dbReference type="PANTHER" id="PTHR23063:SF2">
    <property type="entry name" value="GLYCEROL-3-PHOSPHATE ACYLTRANSFERASE 4, ISOFORM D-RELATED"/>
    <property type="match status" value="1"/>
</dbReference>
<keyword evidence="12" id="KW-0012">Acyltransferase</keyword>
<dbReference type="GO" id="GO:0008654">
    <property type="term" value="P:phospholipid biosynthetic process"/>
    <property type="evidence" value="ECO:0007669"/>
    <property type="project" value="UniProtKB-KW"/>
</dbReference>
<dbReference type="GO" id="GO:0004366">
    <property type="term" value="F:glycerol-3-phosphate O-acyltransferase activity"/>
    <property type="evidence" value="ECO:0007669"/>
    <property type="project" value="TreeGrafter"/>
</dbReference>
<evidence type="ECO:0000256" key="7">
    <source>
        <dbReference type="ARBA" id="ARBA00022989"/>
    </source>
</evidence>
<protein>
    <submittedName>
        <fullName evidence="17">Phospholipid/glycerol acyltransferase domain-containing protein</fullName>
    </submittedName>
</protein>
<evidence type="ECO:0000256" key="1">
    <source>
        <dbReference type="ARBA" id="ARBA00004370"/>
    </source>
</evidence>
<keyword evidence="5" id="KW-0808">Transferase</keyword>
<feature type="compositionally biased region" description="Low complexity" evidence="14">
    <location>
        <begin position="9"/>
        <end position="18"/>
    </location>
</feature>
<keyword evidence="8" id="KW-0443">Lipid metabolism</keyword>
<dbReference type="CDD" id="cd07991">
    <property type="entry name" value="LPLAT_LPCAT1-like"/>
    <property type="match status" value="2"/>
</dbReference>
<comment type="pathway">
    <text evidence="2">Lipid metabolism.</text>
</comment>
<evidence type="ECO:0000256" key="9">
    <source>
        <dbReference type="ARBA" id="ARBA00023136"/>
    </source>
</evidence>
<dbReference type="Proteomes" id="UP000887560">
    <property type="component" value="Unplaced"/>
</dbReference>
<accession>A0A915P9T6</accession>
<dbReference type="GO" id="GO:0016020">
    <property type="term" value="C:membrane"/>
    <property type="evidence" value="ECO:0007669"/>
    <property type="project" value="UniProtKB-SubCell"/>
</dbReference>
<evidence type="ECO:0000313" key="16">
    <source>
        <dbReference type="Proteomes" id="UP000887560"/>
    </source>
</evidence>
<dbReference type="GO" id="GO:0005783">
    <property type="term" value="C:endoplasmic reticulum"/>
    <property type="evidence" value="ECO:0007669"/>
    <property type="project" value="TreeGrafter"/>
</dbReference>
<dbReference type="WBParaSite" id="scf7180000424161.g12484">
    <property type="protein sequence ID" value="scf7180000424161.g12484"/>
    <property type="gene ID" value="scf7180000424161.g12484"/>
</dbReference>
<feature type="domain" description="Phospholipid/glycerol acyltransferase" evidence="15">
    <location>
        <begin position="465"/>
        <end position="576"/>
    </location>
</feature>
<proteinExistence type="inferred from homology"/>
<dbReference type="PANTHER" id="PTHR23063">
    <property type="entry name" value="PHOSPHOLIPID ACYLTRANSFERASE"/>
    <property type="match status" value="1"/>
</dbReference>
<evidence type="ECO:0000256" key="3">
    <source>
        <dbReference type="ARBA" id="ARBA00008655"/>
    </source>
</evidence>